<dbReference type="PANTHER" id="PTHR43101">
    <property type="entry name" value="BETA-FRUCTOSIDASE"/>
    <property type="match status" value="1"/>
</dbReference>
<dbReference type="InterPro" id="IPR018053">
    <property type="entry name" value="Glyco_hydro_32_AS"/>
</dbReference>
<evidence type="ECO:0000256" key="4">
    <source>
        <dbReference type="ARBA" id="ARBA00023295"/>
    </source>
</evidence>
<keyword evidence="3" id="KW-0378">Hydrolase</keyword>
<sequence>MTVTTTLAPFPHLHVRPPQGWVNDPNGIGFFDDRWHVFYQYNPDAPVHADICWGLATSPDLVTWTDEPVALRPRAGTIDAAGVWSGVATVADGEPVLVYTAVPDDPANAGMALARREDGTWRAAESFAAPPPADPDLREVRDPFLVTVADRRYAIVGGGRTDGTPLVLVYDATDLEHWTLLGELLTGTNRIASELALAQIWECPQLVRLPGTGTWALIVSLWHDEPGVPQLDGVTVLLGDLDTTGPHPQFVPNGGHRLDSGPDFYAPQALAHEGRVLLWGWTWEGRDRPQAEIDAAGWAGCLTFPRELTAEGTQVRSAPAAELTALRRRPLPQDAELTIEVPAWEIETRGAVHLTLTGAAGDREIWSAPADADHVRVLVDGSVIEAFVDGVATTLRAYPQAGECWQIEASSAVTGWELGPPTP</sequence>
<dbReference type="SMART" id="SM00640">
    <property type="entry name" value="Glyco_32"/>
    <property type="match status" value="1"/>
</dbReference>
<evidence type="ECO:0000256" key="3">
    <source>
        <dbReference type="ARBA" id="ARBA00022801"/>
    </source>
</evidence>
<dbReference type="PANTHER" id="PTHR43101:SF1">
    <property type="entry name" value="BETA-FRUCTOSIDASE"/>
    <property type="match status" value="1"/>
</dbReference>
<dbReference type="Pfam" id="PF00251">
    <property type="entry name" value="Glyco_hydro_32N"/>
    <property type="match status" value="1"/>
</dbReference>
<dbReference type="InterPro" id="IPR023296">
    <property type="entry name" value="Glyco_hydro_beta-prop_sf"/>
</dbReference>
<dbReference type="EC" id="3.2.1.26" evidence="2"/>
<evidence type="ECO:0000259" key="5">
    <source>
        <dbReference type="Pfam" id="PF00251"/>
    </source>
</evidence>
<comment type="similarity">
    <text evidence="1">Belongs to the glycosyl hydrolase 32 family.</text>
</comment>
<keyword evidence="4" id="KW-0326">Glycosidase</keyword>
<dbReference type="PROSITE" id="PS00609">
    <property type="entry name" value="GLYCOSYL_HYDROL_F32"/>
    <property type="match status" value="1"/>
</dbReference>
<dbReference type="InterPro" id="IPR051214">
    <property type="entry name" value="GH32_Enzymes"/>
</dbReference>
<gene>
    <name evidence="6" type="ORF">SAMN04488554_1082</name>
</gene>
<dbReference type="SUPFAM" id="SSF75005">
    <property type="entry name" value="Arabinanase/levansucrase/invertase"/>
    <property type="match status" value="1"/>
</dbReference>
<accession>A0A1H5ENP0</accession>
<dbReference type="InterPro" id="IPR001362">
    <property type="entry name" value="Glyco_hydro_32"/>
</dbReference>
<dbReference type="GO" id="GO:0005975">
    <property type="term" value="P:carbohydrate metabolic process"/>
    <property type="evidence" value="ECO:0007669"/>
    <property type="project" value="InterPro"/>
</dbReference>
<dbReference type="STRING" id="648782.SAMN04488554_1082"/>
<evidence type="ECO:0000256" key="1">
    <source>
        <dbReference type="ARBA" id="ARBA00009902"/>
    </source>
</evidence>
<dbReference type="CDD" id="cd08996">
    <property type="entry name" value="GH32_FFase"/>
    <property type="match status" value="1"/>
</dbReference>
<evidence type="ECO:0000313" key="6">
    <source>
        <dbReference type="EMBL" id="SED92755.1"/>
    </source>
</evidence>
<feature type="domain" description="Glycosyl hydrolase family 32 N-terminal" evidence="5">
    <location>
        <begin position="14"/>
        <end position="316"/>
    </location>
</feature>
<name>A0A1H5ENP0_9MICO</name>
<evidence type="ECO:0000313" key="7">
    <source>
        <dbReference type="Proteomes" id="UP000199220"/>
    </source>
</evidence>
<dbReference type="Gene3D" id="2.115.10.20">
    <property type="entry name" value="Glycosyl hydrolase domain, family 43"/>
    <property type="match status" value="1"/>
</dbReference>
<proteinExistence type="inferred from homology"/>
<evidence type="ECO:0000256" key="2">
    <source>
        <dbReference type="ARBA" id="ARBA00012758"/>
    </source>
</evidence>
<dbReference type="GO" id="GO:0004564">
    <property type="term" value="F:beta-fructofuranosidase activity"/>
    <property type="evidence" value="ECO:0007669"/>
    <property type="project" value="UniProtKB-EC"/>
</dbReference>
<dbReference type="Proteomes" id="UP000199220">
    <property type="component" value="Unassembled WGS sequence"/>
</dbReference>
<keyword evidence="7" id="KW-1185">Reference proteome</keyword>
<dbReference type="AlphaFoldDB" id="A0A1H5ENP0"/>
<dbReference type="EMBL" id="FNTX01000001">
    <property type="protein sequence ID" value="SED92755.1"/>
    <property type="molecule type" value="Genomic_DNA"/>
</dbReference>
<dbReference type="OrthoDB" id="9776657at2"/>
<organism evidence="6 7">
    <name type="scientific">Ruania alba</name>
    <dbReference type="NCBI Taxonomy" id="648782"/>
    <lineage>
        <taxon>Bacteria</taxon>
        <taxon>Bacillati</taxon>
        <taxon>Actinomycetota</taxon>
        <taxon>Actinomycetes</taxon>
        <taxon>Micrococcales</taxon>
        <taxon>Ruaniaceae</taxon>
        <taxon>Ruania</taxon>
    </lineage>
</organism>
<dbReference type="RefSeq" id="WP_089772015.1">
    <property type="nucleotide sequence ID" value="NZ_FNTX01000001.1"/>
</dbReference>
<protein>
    <recommendedName>
        <fullName evidence="2">beta-fructofuranosidase</fullName>
        <ecNumber evidence="2">3.2.1.26</ecNumber>
    </recommendedName>
</protein>
<dbReference type="InterPro" id="IPR013148">
    <property type="entry name" value="Glyco_hydro_32_N"/>
</dbReference>
<reference evidence="7" key="1">
    <citation type="submission" date="2016-10" db="EMBL/GenBank/DDBJ databases">
        <authorList>
            <person name="Varghese N."/>
            <person name="Submissions S."/>
        </authorList>
    </citation>
    <scope>NUCLEOTIDE SEQUENCE [LARGE SCALE GENOMIC DNA]</scope>
    <source>
        <strain evidence="7">DSM 21368</strain>
    </source>
</reference>